<gene>
    <name evidence="2" type="ORF">A3841_01280</name>
</gene>
<evidence type="ECO:0000256" key="1">
    <source>
        <dbReference type="SAM" id="SignalP"/>
    </source>
</evidence>
<dbReference type="OrthoDB" id="848853at2"/>
<name>A0A1Q5PBN6_9BACT</name>
<organism evidence="2 3">
    <name type="scientific">Pontibacter flavimaris</name>
    <dbReference type="NCBI Taxonomy" id="1797110"/>
    <lineage>
        <taxon>Bacteria</taxon>
        <taxon>Pseudomonadati</taxon>
        <taxon>Bacteroidota</taxon>
        <taxon>Cytophagia</taxon>
        <taxon>Cytophagales</taxon>
        <taxon>Hymenobacteraceae</taxon>
        <taxon>Pontibacter</taxon>
    </lineage>
</organism>
<dbReference type="Proteomes" id="UP000186551">
    <property type="component" value="Unassembled WGS sequence"/>
</dbReference>
<dbReference type="AlphaFoldDB" id="A0A1Q5PBN6"/>
<evidence type="ECO:0008006" key="4">
    <source>
        <dbReference type="Google" id="ProtNLM"/>
    </source>
</evidence>
<accession>A0A1Q5PBN6</accession>
<dbReference type="RefSeq" id="WP_073852946.1">
    <property type="nucleotide sequence ID" value="NZ_LVWA01000008.1"/>
</dbReference>
<dbReference type="EMBL" id="LVWA01000008">
    <property type="protein sequence ID" value="OKL39607.1"/>
    <property type="molecule type" value="Genomic_DNA"/>
</dbReference>
<protein>
    <recommendedName>
        <fullName evidence="4">DUF4595 domain-containing protein</fullName>
    </recommendedName>
</protein>
<keyword evidence="1" id="KW-0732">Signal</keyword>
<dbReference type="Gene3D" id="2.180.10.10">
    <property type="entry name" value="RHS repeat-associated core"/>
    <property type="match status" value="1"/>
</dbReference>
<sequence>MKIKLLAPLLGLLLLSACSADEEPEVKPAPEPQNLCYLQEQTIVSGTSNSTIRYAYNDLNQVIRTERYEQQELTEVRTYTYTAEGKLAEERLLTPDEQEEISFTVYSYNPQGRLSKYEVKQRVPELEAIHRIASFKTAYDQLNRLTTATDYRYLDNREVAVGSVTQTYPRDKPVVATVKGLGGETLYAASFVLDSARRTPLSAVPVFMYRKPGVGYPNTQNIIAFRATTGSGETLAEVKDVAYTAAYTYNDQGYPLTAKITYAGEAGRTEEITYTYNCQD</sequence>
<keyword evidence="3" id="KW-1185">Reference proteome</keyword>
<dbReference type="PROSITE" id="PS51257">
    <property type="entry name" value="PROKAR_LIPOPROTEIN"/>
    <property type="match status" value="1"/>
</dbReference>
<comment type="caution">
    <text evidence="2">The sequence shown here is derived from an EMBL/GenBank/DDBJ whole genome shotgun (WGS) entry which is preliminary data.</text>
</comment>
<feature type="chain" id="PRO_5013293337" description="DUF4595 domain-containing protein" evidence="1">
    <location>
        <begin position="21"/>
        <end position="280"/>
    </location>
</feature>
<evidence type="ECO:0000313" key="3">
    <source>
        <dbReference type="Proteomes" id="UP000186551"/>
    </source>
</evidence>
<proteinExistence type="predicted"/>
<evidence type="ECO:0000313" key="2">
    <source>
        <dbReference type="EMBL" id="OKL39607.1"/>
    </source>
</evidence>
<feature type="signal peptide" evidence="1">
    <location>
        <begin position="1"/>
        <end position="20"/>
    </location>
</feature>
<reference evidence="2 3" key="1">
    <citation type="submission" date="2016-03" db="EMBL/GenBank/DDBJ databases">
        <title>Genome sequence of Pontibacter sp. nov., of the family cytophagaceae, isolated from marine sediment of the Yellow Sea, China.</title>
        <authorList>
            <person name="Zhang G."/>
            <person name="Zhang R."/>
        </authorList>
    </citation>
    <scope>NUCLEOTIDE SEQUENCE [LARGE SCALE GENOMIC DNA]</scope>
    <source>
        <strain evidence="2 3">S10-8</strain>
    </source>
</reference>